<dbReference type="AlphaFoldDB" id="A0A482ZDF7"/>
<proteinExistence type="inferred from homology"/>
<evidence type="ECO:0000256" key="1">
    <source>
        <dbReference type="ARBA" id="ARBA00023157"/>
    </source>
</evidence>
<keyword evidence="1" id="KW-1015">Disulfide bond</keyword>
<dbReference type="InterPro" id="IPR009003">
    <property type="entry name" value="Peptidase_S1_PA"/>
</dbReference>
<dbReference type="PANTHER" id="PTHR24256">
    <property type="entry name" value="TRYPTASE-RELATED"/>
    <property type="match status" value="1"/>
</dbReference>
<keyword evidence="3" id="KW-0732">Signal</keyword>
<dbReference type="GO" id="GO:0006508">
    <property type="term" value="P:proteolysis"/>
    <property type="evidence" value="ECO:0007669"/>
    <property type="project" value="InterPro"/>
</dbReference>
<dbReference type="InterPro" id="IPR001314">
    <property type="entry name" value="Peptidase_S1A"/>
</dbReference>
<reference evidence="5" key="1">
    <citation type="submission" date="2017-03" db="EMBL/GenBank/DDBJ databases">
        <authorList>
            <person name="QRISCLOUD D."/>
        </authorList>
    </citation>
    <scope>NUCLEOTIDE SEQUENCE</scope>
</reference>
<dbReference type="InterPro" id="IPR043504">
    <property type="entry name" value="Peptidase_S1_PA_chymotrypsin"/>
</dbReference>
<evidence type="ECO:0000313" key="5">
    <source>
        <dbReference type="EMBL" id="SMD29950.1"/>
    </source>
</evidence>
<dbReference type="InterPro" id="IPR051487">
    <property type="entry name" value="Ser/Thr_Proteases_Immune/Dev"/>
</dbReference>
<dbReference type="Gene3D" id="2.40.10.10">
    <property type="entry name" value="Trypsin-like serine proteases"/>
    <property type="match status" value="1"/>
</dbReference>
<feature type="signal peptide" evidence="3">
    <location>
        <begin position="1"/>
        <end position="16"/>
    </location>
</feature>
<reference evidence="5" key="2">
    <citation type="submission" date="2019-04" db="EMBL/GenBank/DDBJ databases">
        <title>Unravelling the molecular evolution of spider venoms.</title>
        <authorList>
            <person name="Pineda S."/>
        </authorList>
    </citation>
    <scope>NUCLEOTIDE SEQUENCE</scope>
</reference>
<evidence type="ECO:0000256" key="2">
    <source>
        <dbReference type="ARBA" id="ARBA00024195"/>
    </source>
</evidence>
<dbReference type="SMART" id="SM00020">
    <property type="entry name" value="Tryp_SPc"/>
    <property type="match status" value="1"/>
</dbReference>
<dbReference type="Pfam" id="PF00089">
    <property type="entry name" value="Trypsin"/>
    <property type="match status" value="1"/>
</dbReference>
<dbReference type="PROSITE" id="PS00134">
    <property type="entry name" value="TRYPSIN_HIS"/>
    <property type="match status" value="1"/>
</dbReference>
<name>A0A482ZDF7_LATHA</name>
<organism evidence="5">
    <name type="scientific">Latrodectus hasselti</name>
    <name type="common">Redback spider</name>
    <dbReference type="NCBI Taxonomy" id="256736"/>
    <lineage>
        <taxon>Eukaryota</taxon>
        <taxon>Metazoa</taxon>
        <taxon>Ecdysozoa</taxon>
        <taxon>Arthropoda</taxon>
        <taxon>Chelicerata</taxon>
        <taxon>Arachnida</taxon>
        <taxon>Araneae</taxon>
        <taxon>Araneomorphae</taxon>
        <taxon>Entelegynae</taxon>
        <taxon>Araneoidea</taxon>
        <taxon>Theridiidae</taxon>
        <taxon>Latrodectus</taxon>
    </lineage>
</organism>
<comment type="similarity">
    <text evidence="2">Belongs to the peptidase S1 family. CLIP subfamily.</text>
</comment>
<dbReference type="PRINTS" id="PR00722">
    <property type="entry name" value="CHYMOTRYPSIN"/>
</dbReference>
<feature type="chain" id="PRO_5019750532" evidence="3">
    <location>
        <begin position="17"/>
        <end position="187"/>
    </location>
</feature>
<dbReference type="InterPro" id="IPR018114">
    <property type="entry name" value="TRYPSIN_HIS"/>
</dbReference>
<feature type="domain" description="Peptidase S1" evidence="4">
    <location>
        <begin position="14"/>
        <end position="176"/>
    </location>
</feature>
<protein>
    <submittedName>
        <fullName evidence="5">U35-Theriditoxin-Lha1a_1</fullName>
    </submittedName>
</protein>
<dbReference type="GO" id="GO:0004252">
    <property type="term" value="F:serine-type endopeptidase activity"/>
    <property type="evidence" value="ECO:0007669"/>
    <property type="project" value="InterPro"/>
</dbReference>
<evidence type="ECO:0000259" key="4">
    <source>
        <dbReference type="PROSITE" id="PS50240"/>
    </source>
</evidence>
<evidence type="ECO:0000256" key="3">
    <source>
        <dbReference type="SAM" id="SignalP"/>
    </source>
</evidence>
<dbReference type="EMBL" id="HAGP01000013">
    <property type="protein sequence ID" value="SMD29950.1"/>
    <property type="molecule type" value="Transcribed_RNA"/>
</dbReference>
<dbReference type="InterPro" id="IPR001254">
    <property type="entry name" value="Trypsin_dom"/>
</dbReference>
<dbReference type="PROSITE" id="PS50240">
    <property type="entry name" value="TRYPSIN_DOM"/>
    <property type="match status" value="1"/>
</dbReference>
<dbReference type="SUPFAM" id="SSF50494">
    <property type="entry name" value="Trypsin-like serine proteases"/>
    <property type="match status" value="1"/>
</dbReference>
<sequence length="187" mass="20607">MYLILTLAFLTIELVGNNICLGLPGCGVRSQNLLPQEQLTAKRRDVAIGQYPWVVAIYIAEDDKCDKYKQICGGTIISENWVVTAGHCVCSFNPGVYRIHAGFNDSSELTVPSAKIYEVSNIFMHPDFAYYNLVNDIALLRTSKPIDISTGEININRICLPSADEAIGSKIAAAGWVEDLKADKKKH</sequence>
<dbReference type="FunFam" id="2.40.10.10:FF:000068">
    <property type="entry name" value="transmembrane protease serine 2"/>
    <property type="match status" value="1"/>
</dbReference>
<accession>A0A482ZDF7</accession>